<evidence type="ECO:0000256" key="1">
    <source>
        <dbReference type="ARBA" id="ARBA00004651"/>
    </source>
</evidence>
<dbReference type="Proteomes" id="UP000190080">
    <property type="component" value="Unassembled WGS sequence"/>
</dbReference>
<feature type="transmembrane region" description="Helical" evidence="7">
    <location>
        <begin position="142"/>
        <end position="165"/>
    </location>
</feature>
<feature type="transmembrane region" description="Helical" evidence="7">
    <location>
        <begin position="109"/>
        <end position="130"/>
    </location>
</feature>
<dbReference type="Gene3D" id="1.10.3720.10">
    <property type="entry name" value="MetI-like"/>
    <property type="match status" value="1"/>
</dbReference>
<evidence type="ECO:0000256" key="3">
    <source>
        <dbReference type="ARBA" id="ARBA00022475"/>
    </source>
</evidence>
<comment type="caution">
    <text evidence="9">The sequence shown here is derived from an EMBL/GenBank/DDBJ whole genome shotgun (WGS) entry which is preliminary data.</text>
</comment>
<gene>
    <name evidence="9" type="primary">araQ_8</name>
    <name evidence="9" type="ORF">CLORY_12360</name>
</gene>
<keyword evidence="4 7" id="KW-0812">Transmembrane</keyword>
<organism evidence="9 10">
    <name type="scientific">Clostridium oryzae</name>
    <dbReference type="NCBI Taxonomy" id="1450648"/>
    <lineage>
        <taxon>Bacteria</taxon>
        <taxon>Bacillati</taxon>
        <taxon>Bacillota</taxon>
        <taxon>Clostridia</taxon>
        <taxon>Eubacteriales</taxon>
        <taxon>Clostridiaceae</taxon>
        <taxon>Clostridium</taxon>
    </lineage>
</organism>
<dbReference type="Pfam" id="PF00528">
    <property type="entry name" value="BPD_transp_1"/>
    <property type="match status" value="1"/>
</dbReference>
<dbReference type="InterPro" id="IPR035906">
    <property type="entry name" value="MetI-like_sf"/>
</dbReference>
<dbReference type="CDD" id="cd06261">
    <property type="entry name" value="TM_PBP2"/>
    <property type="match status" value="1"/>
</dbReference>
<feature type="transmembrane region" description="Helical" evidence="7">
    <location>
        <begin position="243"/>
        <end position="265"/>
    </location>
</feature>
<feature type="transmembrane region" description="Helical" evidence="7">
    <location>
        <begin position="186"/>
        <end position="211"/>
    </location>
</feature>
<evidence type="ECO:0000259" key="8">
    <source>
        <dbReference type="PROSITE" id="PS50928"/>
    </source>
</evidence>
<evidence type="ECO:0000256" key="5">
    <source>
        <dbReference type="ARBA" id="ARBA00022989"/>
    </source>
</evidence>
<dbReference type="PROSITE" id="PS50928">
    <property type="entry name" value="ABC_TM1"/>
    <property type="match status" value="1"/>
</dbReference>
<sequence length="280" mass="31951">MKKQISSKLTILDGIRIFLLCVIAIMVLFPFYFAILYAFKTPVEIANNPITLPTKLNLQNFVEAIKLPNYISGFFNSVITAVFVVFLVVIVTSMASYKIVRKNNKFYNTFYYLFQFSILLPFQVIMFPLYSQLKVFHMINRLPTLMIVQTGILIGFYSFLYAGFIKTVPIELEEAATIDGCTKYGIFFKIVFPLLRPITMTIIVLVALASWNDFIVPMVFMQQANVRTMPLIQFYLFGQYSQYVNVAFAAVILSMIPVLIIYFAFQKYIVSGITAGAVKG</sequence>
<comment type="similarity">
    <text evidence="7">Belongs to the binding-protein-dependent transport system permease family.</text>
</comment>
<keyword evidence="10" id="KW-1185">Reference proteome</keyword>
<dbReference type="PANTHER" id="PTHR43744">
    <property type="entry name" value="ABC TRANSPORTER PERMEASE PROTEIN MG189-RELATED-RELATED"/>
    <property type="match status" value="1"/>
</dbReference>
<evidence type="ECO:0000313" key="9">
    <source>
        <dbReference type="EMBL" id="OPJ63449.1"/>
    </source>
</evidence>
<feature type="domain" description="ABC transmembrane type-1" evidence="8">
    <location>
        <begin position="74"/>
        <end position="265"/>
    </location>
</feature>
<keyword evidence="6 7" id="KW-0472">Membrane</keyword>
<keyword evidence="5 7" id="KW-1133">Transmembrane helix</keyword>
<dbReference type="SUPFAM" id="SSF161098">
    <property type="entry name" value="MetI-like"/>
    <property type="match status" value="1"/>
</dbReference>
<reference evidence="9 10" key="1">
    <citation type="submission" date="2017-03" db="EMBL/GenBank/DDBJ databases">
        <title>Genome sequence of Clostridium oryzae DSM 28571.</title>
        <authorList>
            <person name="Poehlein A."/>
            <person name="Daniel R."/>
        </authorList>
    </citation>
    <scope>NUCLEOTIDE SEQUENCE [LARGE SCALE GENOMIC DNA]</scope>
    <source>
        <strain evidence="9 10">DSM 28571</strain>
    </source>
</reference>
<dbReference type="InterPro" id="IPR000515">
    <property type="entry name" value="MetI-like"/>
</dbReference>
<keyword evidence="3" id="KW-1003">Cell membrane</keyword>
<name>A0A1V4IU56_9CLOT</name>
<dbReference type="GO" id="GO:0005886">
    <property type="term" value="C:plasma membrane"/>
    <property type="evidence" value="ECO:0007669"/>
    <property type="project" value="UniProtKB-SubCell"/>
</dbReference>
<evidence type="ECO:0000256" key="7">
    <source>
        <dbReference type="RuleBase" id="RU363032"/>
    </source>
</evidence>
<protein>
    <submittedName>
        <fullName evidence="9">L-arabinose transport system permease protein AraQ</fullName>
    </submittedName>
</protein>
<feature type="transmembrane region" description="Helical" evidence="7">
    <location>
        <begin position="74"/>
        <end position="97"/>
    </location>
</feature>
<dbReference type="RefSeq" id="WP_079422649.1">
    <property type="nucleotide sequence ID" value="NZ_MZGV01000009.1"/>
</dbReference>
<dbReference type="EMBL" id="MZGV01000009">
    <property type="protein sequence ID" value="OPJ63449.1"/>
    <property type="molecule type" value="Genomic_DNA"/>
</dbReference>
<dbReference type="STRING" id="1450648.CLORY_12360"/>
<feature type="transmembrane region" description="Helical" evidence="7">
    <location>
        <begin position="15"/>
        <end position="39"/>
    </location>
</feature>
<accession>A0A1V4IU56</accession>
<dbReference type="AlphaFoldDB" id="A0A1V4IU56"/>
<comment type="subcellular location">
    <subcellularLocation>
        <location evidence="1 7">Cell membrane</location>
        <topology evidence="1 7">Multi-pass membrane protein</topology>
    </subcellularLocation>
</comment>
<dbReference type="GO" id="GO:0055085">
    <property type="term" value="P:transmembrane transport"/>
    <property type="evidence" value="ECO:0007669"/>
    <property type="project" value="InterPro"/>
</dbReference>
<evidence type="ECO:0000256" key="2">
    <source>
        <dbReference type="ARBA" id="ARBA00022448"/>
    </source>
</evidence>
<evidence type="ECO:0000313" key="10">
    <source>
        <dbReference type="Proteomes" id="UP000190080"/>
    </source>
</evidence>
<evidence type="ECO:0000256" key="6">
    <source>
        <dbReference type="ARBA" id="ARBA00023136"/>
    </source>
</evidence>
<proteinExistence type="inferred from homology"/>
<dbReference type="OrthoDB" id="9772609at2"/>
<evidence type="ECO:0000256" key="4">
    <source>
        <dbReference type="ARBA" id="ARBA00022692"/>
    </source>
</evidence>
<keyword evidence="2 7" id="KW-0813">Transport</keyword>
<dbReference type="PANTHER" id="PTHR43744:SF8">
    <property type="entry name" value="SN-GLYCEROL-3-PHOSPHATE TRANSPORT SYSTEM PERMEASE PROTEIN UGPE"/>
    <property type="match status" value="1"/>
</dbReference>